<evidence type="ECO:0000256" key="1">
    <source>
        <dbReference type="ARBA" id="ARBA00009613"/>
    </source>
</evidence>
<evidence type="ECO:0000313" key="5">
    <source>
        <dbReference type="Proteomes" id="UP000447434"/>
    </source>
</evidence>
<accession>A0A6A4QCA4</accession>
<reference evidence="5" key="1">
    <citation type="journal article" date="2020" name="Nat. Commun.">
        <title>Genome sequence of the cluster root forming white lupin.</title>
        <authorList>
            <person name="Hufnagel B."/>
            <person name="Marques A."/>
            <person name="Soriano A."/>
            <person name="Marques L."/>
            <person name="Divol F."/>
            <person name="Doumas P."/>
            <person name="Sallet E."/>
            <person name="Mancinotti D."/>
            <person name="Carrere S."/>
            <person name="Marande W."/>
            <person name="Arribat S."/>
            <person name="Keller J."/>
            <person name="Huneau C."/>
            <person name="Blein T."/>
            <person name="Aime D."/>
            <person name="Laguerre M."/>
            <person name="Taylor J."/>
            <person name="Schubert V."/>
            <person name="Nelson M."/>
            <person name="Geu-Flores F."/>
            <person name="Crespi M."/>
            <person name="Gallardo-Guerrero K."/>
            <person name="Delaux P.-M."/>
            <person name="Salse J."/>
            <person name="Berges H."/>
            <person name="Guyot R."/>
            <person name="Gouzy J."/>
            <person name="Peret B."/>
        </authorList>
    </citation>
    <scope>NUCLEOTIDE SEQUENCE [LARGE SCALE GENOMIC DNA]</scope>
    <source>
        <strain evidence="5">cv. Amiga</strain>
    </source>
</reference>
<dbReference type="EMBL" id="WOCE01000007">
    <property type="protein sequence ID" value="KAE9611233.1"/>
    <property type="molecule type" value="Genomic_DNA"/>
</dbReference>
<dbReference type="GO" id="GO:0006108">
    <property type="term" value="P:malate metabolic process"/>
    <property type="evidence" value="ECO:0007669"/>
    <property type="project" value="InterPro"/>
</dbReference>
<keyword evidence="3" id="KW-0812">Transmembrane</keyword>
<gene>
    <name evidence="4" type="ORF">Lalb_Chr07g0195641</name>
</gene>
<dbReference type="GO" id="GO:0016615">
    <property type="term" value="F:malate dehydrogenase activity"/>
    <property type="evidence" value="ECO:0007669"/>
    <property type="project" value="InterPro"/>
</dbReference>
<evidence type="ECO:0000256" key="3">
    <source>
        <dbReference type="SAM" id="Phobius"/>
    </source>
</evidence>
<dbReference type="PANTHER" id="PTHR23382">
    <property type="entry name" value="MALATE DEHYDROGENASE"/>
    <property type="match status" value="1"/>
</dbReference>
<keyword evidence="3" id="KW-0472">Membrane</keyword>
<protein>
    <submittedName>
        <fullName evidence="4">Putative malate dehydrogenase</fullName>
    </submittedName>
</protein>
<comment type="similarity">
    <text evidence="1">Belongs to the LDH/MDH superfamily. MDH type 2 family.</text>
</comment>
<dbReference type="InterPro" id="IPR036291">
    <property type="entry name" value="NAD(P)-bd_dom_sf"/>
</dbReference>
<keyword evidence="3" id="KW-1133">Transmembrane helix</keyword>
<name>A0A6A4QCA4_LUPAL</name>
<evidence type="ECO:0000313" key="4">
    <source>
        <dbReference type="EMBL" id="KAE9611233.1"/>
    </source>
</evidence>
<comment type="caution">
    <text evidence="4">The sequence shown here is derived from an EMBL/GenBank/DDBJ whole genome shotgun (WGS) entry which is preliminary data.</text>
</comment>
<dbReference type="Gene3D" id="3.40.50.720">
    <property type="entry name" value="NAD(P)-binding Rossmann-like Domain"/>
    <property type="match status" value="1"/>
</dbReference>
<keyword evidence="2" id="KW-0560">Oxidoreductase</keyword>
<dbReference type="AlphaFoldDB" id="A0A6A4QCA4"/>
<dbReference type="OrthoDB" id="1926594at2759"/>
<dbReference type="Proteomes" id="UP000447434">
    <property type="component" value="Chromosome 7"/>
</dbReference>
<organism evidence="4 5">
    <name type="scientific">Lupinus albus</name>
    <name type="common">White lupine</name>
    <name type="synonym">Lupinus termis</name>
    <dbReference type="NCBI Taxonomy" id="3870"/>
    <lineage>
        <taxon>Eukaryota</taxon>
        <taxon>Viridiplantae</taxon>
        <taxon>Streptophyta</taxon>
        <taxon>Embryophyta</taxon>
        <taxon>Tracheophyta</taxon>
        <taxon>Spermatophyta</taxon>
        <taxon>Magnoliopsida</taxon>
        <taxon>eudicotyledons</taxon>
        <taxon>Gunneridae</taxon>
        <taxon>Pentapetalae</taxon>
        <taxon>rosids</taxon>
        <taxon>fabids</taxon>
        <taxon>Fabales</taxon>
        <taxon>Fabaceae</taxon>
        <taxon>Papilionoideae</taxon>
        <taxon>50 kb inversion clade</taxon>
        <taxon>genistoids sensu lato</taxon>
        <taxon>core genistoids</taxon>
        <taxon>Genisteae</taxon>
        <taxon>Lupinus</taxon>
    </lineage>
</organism>
<proteinExistence type="inferred from homology"/>
<feature type="transmembrane region" description="Helical" evidence="3">
    <location>
        <begin position="12"/>
        <end position="31"/>
    </location>
</feature>
<keyword evidence="5" id="KW-1185">Reference proteome</keyword>
<evidence type="ECO:0000256" key="2">
    <source>
        <dbReference type="ARBA" id="ARBA00023002"/>
    </source>
</evidence>
<dbReference type="SUPFAM" id="SSF51735">
    <property type="entry name" value="NAD(P)-binding Rossmann-fold domains"/>
    <property type="match status" value="1"/>
</dbReference>
<sequence length="121" mass="13543">MEMVSWGNVDHTILQKILILLICTCLFWKIIRYMCGLLYRESEPVTVLVTGAAGQIGYALVPMIARGVMLGPNQPVILHMLDIEPAADSLKGVKMELIDAAFPLLRGMLFQIYYHLSTYTA</sequence>
<dbReference type="InterPro" id="IPR010945">
    <property type="entry name" value="Malate_DH_type2"/>
</dbReference>